<protein>
    <submittedName>
        <fullName evidence="2">Uncharacterized protein</fullName>
    </submittedName>
</protein>
<evidence type="ECO:0000313" key="3">
    <source>
        <dbReference type="Proteomes" id="UP000510821"/>
    </source>
</evidence>
<dbReference type="Proteomes" id="UP000510821">
    <property type="component" value="Chromosome"/>
</dbReference>
<evidence type="ECO:0000256" key="1">
    <source>
        <dbReference type="SAM" id="Coils"/>
    </source>
</evidence>
<accession>A0A7D6BLY5</accession>
<sequence length="185" mass="21589">MKGRDSGKKEQLAEMFKRQAVAAPAVDKRKRAEFDKLMKDLDGSLQAQYNELLSLKKEINSGEVCEACRKERDFFCMVEKKREEVKRELDELHKTLGEYEDRVRYKDEAERELQGLEEINLMLRSKLKEMIGGLEKLKVRKGANLQKLFSEAKGLDEEVDRTGEEVLDFEREYAKFLGMMRKLSG</sequence>
<dbReference type="KEGG" id="flt:Sv326_0663"/>
<feature type="coiled-coil region" evidence="1">
    <location>
        <begin position="82"/>
        <end position="172"/>
    </location>
</feature>
<gene>
    <name evidence="2" type="ORF">Sv326_0663</name>
</gene>
<evidence type="ECO:0000313" key="2">
    <source>
        <dbReference type="EMBL" id="QLJ52838.1"/>
    </source>
</evidence>
<keyword evidence="1" id="KW-0175">Coiled coil</keyword>
<reference evidence="3" key="1">
    <citation type="submission" date="2020-07" db="EMBL/GenBank/DDBJ databases">
        <title>Metabolic diversity and evolutionary history of the archaeal phylum ###Micrarchaeota### uncovered from a freshwater lake metagenome.</title>
        <authorList>
            <person name="Kadnikov V.V."/>
            <person name="Savvichev A.S."/>
            <person name="Mardanov A.V."/>
            <person name="Beletsky A.V."/>
            <person name="Chupakov A.V."/>
            <person name="Kokryatskaya N.M."/>
            <person name="Pimenov N.V."/>
            <person name="Ravin N.V."/>
        </authorList>
    </citation>
    <scope>NUCLEOTIDE SEQUENCE [LARGE SCALE GENOMIC DNA]</scope>
</reference>
<proteinExistence type="predicted"/>
<dbReference type="EMBL" id="CP058998">
    <property type="protein sequence ID" value="QLJ52838.1"/>
    <property type="molecule type" value="Genomic_DNA"/>
</dbReference>
<name>A0A7D6BLY5_FERL1</name>
<organism evidence="2 3">
    <name type="scientific">Fermentimicrarchaeum limneticum</name>
    <dbReference type="NCBI Taxonomy" id="2795018"/>
    <lineage>
        <taxon>Archaea</taxon>
        <taxon>Candidatus Micrarchaeota</taxon>
        <taxon>Candidatus Fermentimicrarchaeales</taxon>
        <taxon>Candidatus Fermentimicrarchaeaceae</taxon>
        <taxon>Candidatus Fermentimicrarchaeum</taxon>
    </lineage>
</organism>
<dbReference type="AlphaFoldDB" id="A0A7D6BLY5"/>